<evidence type="ECO:0000256" key="12">
    <source>
        <dbReference type="ARBA" id="ARBA00023186"/>
    </source>
</evidence>
<dbReference type="STRING" id="1796497.GCE9029_03464"/>
<accession>A0A128F943</accession>
<evidence type="ECO:0000256" key="16">
    <source>
        <dbReference type="SAM" id="Phobius"/>
    </source>
</evidence>
<organism evidence="17 18">
    <name type="scientific">Grimontia celer</name>
    <dbReference type="NCBI Taxonomy" id="1796497"/>
    <lineage>
        <taxon>Bacteria</taxon>
        <taxon>Pseudomonadati</taxon>
        <taxon>Pseudomonadota</taxon>
        <taxon>Gammaproteobacteria</taxon>
        <taxon>Vibrionales</taxon>
        <taxon>Vibrionaceae</taxon>
        <taxon>Grimontia</taxon>
    </lineage>
</organism>
<keyword evidence="8" id="KW-0442">Lipid degradation</keyword>
<dbReference type="AlphaFoldDB" id="A0A128F943"/>
<evidence type="ECO:0000256" key="4">
    <source>
        <dbReference type="ARBA" id="ARBA00019692"/>
    </source>
</evidence>
<dbReference type="SUPFAM" id="SSF158855">
    <property type="entry name" value="Lipase chaperone-like"/>
    <property type="match status" value="1"/>
</dbReference>
<proteinExistence type="inferred from homology"/>
<keyword evidence="9 16" id="KW-1133">Transmembrane helix</keyword>
<keyword evidence="18" id="KW-1185">Reference proteome</keyword>
<evidence type="ECO:0000256" key="2">
    <source>
        <dbReference type="ARBA" id="ARBA00004383"/>
    </source>
</evidence>
<gene>
    <name evidence="17" type="primary">lifO</name>
    <name evidence="17" type="ORF">GCE9029_03464</name>
</gene>
<dbReference type="Proteomes" id="UP000071641">
    <property type="component" value="Unassembled WGS sequence"/>
</dbReference>
<comment type="similarity">
    <text evidence="3">Belongs to the lipase chaperone family.</text>
</comment>
<evidence type="ECO:0000313" key="18">
    <source>
        <dbReference type="Proteomes" id="UP000071641"/>
    </source>
</evidence>
<dbReference type="GO" id="GO:0006457">
    <property type="term" value="P:protein folding"/>
    <property type="evidence" value="ECO:0007669"/>
    <property type="project" value="InterPro"/>
</dbReference>
<dbReference type="InterPro" id="IPR004961">
    <property type="entry name" value="Lipase_chaperone"/>
</dbReference>
<evidence type="ECO:0000256" key="9">
    <source>
        <dbReference type="ARBA" id="ARBA00022989"/>
    </source>
</evidence>
<evidence type="ECO:0000256" key="13">
    <source>
        <dbReference type="ARBA" id="ARBA00030948"/>
    </source>
</evidence>
<reference evidence="18" key="1">
    <citation type="submission" date="2016-02" db="EMBL/GenBank/DDBJ databases">
        <authorList>
            <person name="Rodrigo-Torres Lidia"/>
            <person name="Arahal R.David."/>
        </authorList>
    </citation>
    <scope>NUCLEOTIDE SEQUENCE [LARGE SCALE GENOMIC DNA]</scope>
    <source>
        <strain evidence="18">CECT 9029</strain>
    </source>
</reference>
<keyword evidence="5" id="KW-1003">Cell membrane</keyword>
<keyword evidence="6" id="KW-0997">Cell inner membrane</keyword>
<evidence type="ECO:0000256" key="11">
    <source>
        <dbReference type="ARBA" id="ARBA00023136"/>
    </source>
</evidence>
<dbReference type="GO" id="GO:0051082">
    <property type="term" value="F:unfolded protein binding"/>
    <property type="evidence" value="ECO:0007669"/>
    <property type="project" value="InterPro"/>
</dbReference>
<keyword evidence="10" id="KW-0443">Lipid metabolism</keyword>
<sequence length="295" mass="33878">MRITFTAYKIAIVVIAGVLFLAALYFYPGNGGNTAKLQAPSHEGTEVDISSDRDTFEYFLSTLGERDLAQITEDYEAFADTLSFGEKQKAQFEKYQAYRQSLARIPMPNGVSGLNYLTSIHEQMLKLQSEHFADAERKRIFYEENLAREMTIKRMRLEALGLEQDAMNAQWQAELDQLTPDMKESYQNAALLGEMNTLSTLEAGEKYQQLNELVGEEAMLRLQALEQEEAKFDTQFQQYLTERQHLLDESYLSDTEREQALGALRESYFTDEERRRAEALERIHDDEAITNANAI</sequence>
<name>A0A128F943_9GAMM</name>
<evidence type="ECO:0000256" key="3">
    <source>
        <dbReference type="ARBA" id="ARBA00010358"/>
    </source>
</evidence>
<keyword evidence="7 16" id="KW-0812">Transmembrane</keyword>
<evidence type="ECO:0000256" key="14">
    <source>
        <dbReference type="ARBA" id="ARBA00031542"/>
    </source>
</evidence>
<dbReference type="RefSeq" id="WP_062665098.1">
    <property type="nucleotide sequence ID" value="NZ_FIZX01000002.1"/>
</dbReference>
<evidence type="ECO:0000256" key="15">
    <source>
        <dbReference type="ARBA" id="ARBA00033028"/>
    </source>
</evidence>
<evidence type="ECO:0000256" key="1">
    <source>
        <dbReference type="ARBA" id="ARBA00003280"/>
    </source>
</evidence>
<protein>
    <recommendedName>
        <fullName evidence="4">Lipase chaperone</fullName>
    </recommendedName>
    <alternativeName>
        <fullName evidence="15">Lipase foldase</fullName>
    </alternativeName>
    <alternativeName>
        <fullName evidence="13">Lipase helper protein</fullName>
    </alternativeName>
    <alternativeName>
        <fullName evidence="14">Lipase modulator</fullName>
    </alternativeName>
</protein>
<dbReference type="Pfam" id="PF03280">
    <property type="entry name" value="Lipase_chap"/>
    <property type="match status" value="1"/>
</dbReference>
<evidence type="ECO:0000256" key="5">
    <source>
        <dbReference type="ARBA" id="ARBA00022475"/>
    </source>
</evidence>
<dbReference type="EMBL" id="FIZX01000002">
    <property type="protein sequence ID" value="CZF82826.1"/>
    <property type="molecule type" value="Genomic_DNA"/>
</dbReference>
<comment type="subcellular location">
    <subcellularLocation>
        <location evidence="2">Cell inner membrane</location>
        <topology evidence="2">Single-pass membrane protein</topology>
        <orientation evidence="2">Periplasmic side</orientation>
    </subcellularLocation>
</comment>
<dbReference type="GO" id="GO:0016042">
    <property type="term" value="P:lipid catabolic process"/>
    <property type="evidence" value="ECO:0007669"/>
    <property type="project" value="UniProtKB-KW"/>
</dbReference>
<feature type="transmembrane region" description="Helical" evidence="16">
    <location>
        <begin position="7"/>
        <end position="27"/>
    </location>
</feature>
<evidence type="ECO:0000256" key="10">
    <source>
        <dbReference type="ARBA" id="ARBA00023098"/>
    </source>
</evidence>
<evidence type="ECO:0000256" key="7">
    <source>
        <dbReference type="ARBA" id="ARBA00022692"/>
    </source>
</evidence>
<evidence type="ECO:0000313" key="17">
    <source>
        <dbReference type="EMBL" id="CZF82826.1"/>
    </source>
</evidence>
<evidence type="ECO:0000256" key="8">
    <source>
        <dbReference type="ARBA" id="ARBA00022963"/>
    </source>
</evidence>
<keyword evidence="12" id="KW-0143">Chaperone</keyword>
<evidence type="ECO:0000256" key="6">
    <source>
        <dbReference type="ARBA" id="ARBA00022519"/>
    </source>
</evidence>
<comment type="function">
    <text evidence="1">May be involved in the folding of the extracellular lipase during its passage through the periplasm.</text>
</comment>
<keyword evidence="11 16" id="KW-0472">Membrane</keyword>
<dbReference type="GO" id="GO:0005886">
    <property type="term" value="C:plasma membrane"/>
    <property type="evidence" value="ECO:0007669"/>
    <property type="project" value="UniProtKB-SubCell"/>
</dbReference>
<dbReference type="OrthoDB" id="5812603at2"/>